<comment type="subcellular location">
    <subcellularLocation>
        <location evidence="1">Cell membrane</location>
        <topology evidence="1">Single-pass type I membrane protein</topology>
    </subcellularLocation>
</comment>
<feature type="region of interest" description="Disordered" evidence="11">
    <location>
        <begin position="133"/>
        <end position="175"/>
    </location>
</feature>
<dbReference type="GeneTree" id="ENSGT00970000193499"/>
<dbReference type="GO" id="GO:0009897">
    <property type="term" value="C:external side of plasma membrane"/>
    <property type="evidence" value="ECO:0007669"/>
    <property type="project" value="TreeGrafter"/>
</dbReference>
<dbReference type="GO" id="GO:0042102">
    <property type="term" value="P:positive regulation of T cell proliferation"/>
    <property type="evidence" value="ECO:0007669"/>
    <property type="project" value="TreeGrafter"/>
</dbReference>
<keyword evidence="3" id="KW-0812">Transmembrane</keyword>
<dbReference type="InterPro" id="IPR013783">
    <property type="entry name" value="Ig-like_fold"/>
</dbReference>
<evidence type="ECO:0000256" key="5">
    <source>
        <dbReference type="ARBA" id="ARBA00022989"/>
    </source>
</evidence>
<dbReference type="InterPro" id="IPR036179">
    <property type="entry name" value="Ig-like_dom_sf"/>
</dbReference>
<keyword evidence="2" id="KW-1003">Cell membrane</keyword>
<name>A0A7N6BCL6_ANATE</name>
<evidence type="ECO:0000256" key="6">
    <source>
        <dbReference type="ARBA" id="ARBA00023136"/>
    </source>
</evidence>
<reference evidence="13" key="2">
    <citation type="submission" date="2025-08" db="UniProtKB">
        <authorList>
            <consortium name="Ensembl"/>
        </authorList>
    </citation>
    <scope>IDENTIFICATION</scope>
</reference>
<evidence type="ECO:0000256" key="4">
    <source>
        <dbReference type="ARBA" id="ARBA00022729"/>
    </source>
</evidence>
<evidence type="ECO:0000256" key="2">
    <source>
        <dbReference type="ARBA" id="ARBA00022475"/>
    </source>
</evidence>
<feature type="domain" description="Ig-like" evidence="12">
    <location>
        <begin position="25"/>
        <end position="119"/>
    </location>
</feature>
<evidence type="ECO:0000313" key="13">
    <source>
        <dbReference type="Ensembl" id="ENSATEP00000060943.1"/>
    </source>
</evidence>
<evidence type="ECO:0000256" key="8">
    <source>
        <dbReference type="ARBA" id="ARBA00023170"/>
    </source>
</evidence>
<keyword evidence="6" id="KW-0472">Membrane</keyword>
<evidence type="ECO:0000256" key="9">
    <source>
        <dbReference type="ARBA" id="ARBA00023180"/>
    </source>
</evidence>
<dbReference type="GO" id="GO:0031295">
    <property type="term" value="P:T cell costimulation"/>
    <property type="evidence" value="ECO:0007669"/>
    <property type="project" value="TreeGrafter"/>
</dbReference>
<keyword evidence="8" id="KW-0675">Receptor</keyword>
<dbReference type="GO" id="GO:0007166">
    <property type="term" value="P:cell surface receptor signaling pathway"/>
    <property type="evidence" value="ECO:0007669"/>
    <property type="project" value="TreeGrafter"/>
</dbReference>
<dbReference type="InParanoid" id="A0A7N6BCL6"/>
<proteinExistence type="predicted"/>
<organism evidence="13 14">
    <name type="scientific">Anabas testudineus</name>
    <name type="common">Climbing perch</name>
    <name type="synonym">Anthias testudineus</name>
    <dbReference type="NCBI Taxonomy" id="64144"/>
    <lineage>
        <taxon>Eukaryota</taxon>
        <taxon>Metazoa</taxon>
        <taxon>Chordata</taxon>
        <taxon>Craniata</taxon>
        <taxon>Vertebrata</taxon>
        <taxon>Euteleostomi</taxon>
        <taxon>Actinopterygii</taxon>
        <taxon>Neopterygii</taxon>
        <taxon>Teleostei</taxon>
        <taxon>Neoteleostei</taxon>
        <taxon>Acanthomorphata</taxon>
        <taxon>Anabantaria</taxon>
        <taxon>Anabantiformes</taxon>
        <taxon>Anabantoidei</taxon>
        <taxon>Anabantidae</taxon>
        <taxon>Anabas</taxon>
    </lineage>
</organism>
<evidence type="ECO:0000256" key="10">
    <source>
        <dbReference type="ARBA" id="ARBA00023319"/>
    </source>
</evidence>
<dbReference type="GO" id="GO:0042130">
    <property type="term" value="P:negative regulation of T cell proliferation"/>
    <property type="evidence" value="ECO:0007669"/>
    <property type="project" value="TreeGrafter"/>
</dbReference>
<dbReference type="InterPro" id="IPR051713">
    <property type="entry name" value="T-cell_Activation_Regulation"/>
</dbReference>
<evidence type="ECO:0000256" key="1">
    <source>
        <dbReference type="ARBA" id="ARBA00004251"/>
    </source>
</evidence>
<evidence type="ECO:0000313" key="14">
    <source>
        <dbReference type="Proteomes" id="UP000265040"/>
    </source>
</evidence>
<keyword evidence="7" id="KW-1015">Disulfide bond</keyword>
<reference evidence="13" key="1">
    <citation type="submission" date="2021-04" db="EMBL/GenBank/DDBJ databases">
        <authorList>
            <consortium name="Wellcome Sanger Institute Data Sharing"/>
        </authorList>
    </citation>
    <scope>NUCLEOTIDE SEQUENCE [LARGE SCALE GENOMIC DNA]</scope>
</reference>
<accession>A0A7N6BCL6</accession>
<dbReference type="GO" id="GO:0006955">
    <property type="term" value="P:immune response"/>
    <property type="evidence" value="ECO:0007669"/>
    <property type="project" value="TreeGrafter"/>
</dbReference>
<dbReference type="PROSITE" id="PS50835">
    <property type="entry name" value="IG_LIKE"/>
    <property type="match status" value="1"/>
</dbReference>
<dbReference type="OrthoDB" id="9898017at2759"/>
<dbReference type="PANTHER" id="PTHR25466">
    <property type="entry name" value="T-LYMPHOCYTE ACTIVATION ANTIGEN"/>
    <property type="match status" value="1"/>
</dbReference>
<keyword evidence="14" id="KW-1185">Reference proteome</keyword>
<evidence type="ECO:0000259" key="12">
    <source>
        <dbReference type="PROSITE" id="PS50835"/>
    </source>
</evidence>
<evidence type="ECO:0000256" key="11">
    <source>
        <dbReference type="SAM" id="MobiDB-lite"/>
    </source>
</evidence>
<dbReference type="Proteomes" id="UP000265040">
    <property type="component" value="Chromosome 2"/>
</dbReference>
<dbReference type="GO" id="GO:0071222">
    <property type="term" value="P:cellular response to lipopolysaccharide"/>
    <property type="evidence" value="ECO:0007669"/>
    <property type="project" value="TreeGrafter"/>
</dbReference>
<keyword evidence="10" id="KW-0393">Immunoglobulin domain</keyword>
<keyword evidence="9" id="KW-0325">Glycoprotein</keyword>
<dbReference type="PANTHER" id="PTHR25466:SF14">
    <property type="entry name" value="BUTYROPHILIN SUBFAMILY 2 MEMBER A2-LIKE-RELATED"/>
    <property type="match status" value="1"/>
</dbReference>
<sequence length="175" mass="20214">FPWRLLHQRKRSEQVPDLHYVNPLPRCVSSLSASCQVAGFLEEDVLLPCVYTEEDPLPEEVSVFWRDKDDNVDQVFRGRVLSFPDRYKEGNFSISLKKLRQSDRELYECHIPKHENKTSASVLLIVNKSETESVPDCGTEPHYISNKSQPDLPSTGAARSRISRRPSEYMHTIIR</sequence>
<dbReference type="SUPFAM" id="SSF48726">
    <property type="entry name" value="Immunoglobulin"/>
    <property type="match status" value="1"/>
</dbReference>
<keyword evidence="4" id="KW-0732">Signal</keyword>
<dbReference type="Ensembl" id="ENSATET00000066406.1">
    <property type="protein sequence ID" value="ENSATEP00000060943.1"/>
    <property type="gene ID" value="ENSATEG00000029386.1"/>
</dbReference>
<keyword evidence="5" id="KW-1133">Transmembrane helix</keyword>
<evidence type="ECO:0000256" key="3">
    <source>
        <dbReference type="ARBA" id="ARBA00022692"/>
    </source>
</evidence>
<dbReference type="AlphaFoldDB" id="A0A7N6BCL6"/>
<reference evidence="13" key="3">
    <citation type="submission" date="2025-09" db="UniProtKB">
        <authorList>
            <consortium name="Ensembl"/>
        </authorList>
    </citation>
    <scope>IDENTIFICATION</scope>
</reference>
<protein>
    <recommendedName>
        <fullName evidence="12">Ig-like domain-containing protein</fullName>
    </recommendedName>
</protein>
<evidence type="ECO:0000256" key="7">
    <source>
        <dbReference type="ARBA" id="ARBA00023157"/>
    </source>
</evidence>
<dbReference type="Gene3D" id="2.60.40.10">
    <property type="entry name" value="Immunoglobulins"/>
    <property type="match status" value="1"/>
</dbReference>
<dbReference type="InterPro" id="IPR007110">
    <property type="entry name" value="Ig-like_dom"/>
</dbReference>